<organism evidence="1 2">
    <name type="scientific">Hydrogenophaga taeniospiralis CCUG 15921</name>
    <dbReference type="NCBI Taxonomy" id="1281780"/>
    <lineage>
        <taxon>Bacteria</taxon>
        <taxon>Pseudomonadati</taxon>
        <taxon>Pseudomonadota</taxon>
        <taxon>Betaproteobacteria</taxon>
        <taxon>Burkholderiales</taxon>
        <taxon>Comamonadaceae</taxon>
        <taxon>Hydrogenophaga</taxon>
    </lineage>
</organism>
<evidence type="ECO:0000313" key="1">
    <source>
        <dbReference type="EMBL" id="MDG5973724.1"/>
    </source>
</evidence>
<name>A0A9X4NNK8_9BURK</name>
<gene>
    <name evidence="1" type="ORF">H010_00585</name>
</gene>
<evidence type="ECO:0000313" key="2">
    <source>
        <dbReference type="Proteomes" id="UP001152876"/>
    </source>
</evidence>
<proteinExistence type="predicted"/>
<dbReference type="RefSeq" id="WP_068169237.1">
    <property type="nucleotide sequence ID" value="NZ_AOGK01000001.1"/>
</dbReference>
<dbReference type="Proteomes" id="UP001152876">
    <property type="component" value="Unassembled WGS sequence"/>
</dbReference>
<comment type="caution">
    <text evidence="1">The sequence shown here is derived from an EMBL/GenBank/DDBJ whole genome shotgun (WGS) entry which is preliminary data.</text>
</comment>
<sequence length="151" mass="16758">MTEDIPQLTITSLPNGNVRLENVDPVGNEVNVVDIHPIQVRLIAERLGLVPTSDVTTARRIETLCRRLRVLQHRVGHLADYLINDSDHEHANLEWEMTFAAGTRDIADEFVADLDDWREAAPVMPSAPKKVEMVSTFSPTPSAGGQLELPT</sequence>
<dbReference type="EMBL" id="AOGK01000001">
    <property type="protein sequence ID" value="MDG5973724.1"/>
    <property type="molecule type" value="Genomic_DNA"/>
</dbReference>
<protein>
    <submittedName>
        <fullName evidence="1">Uncharacterized protein</fullName>
    </submittedName>
</protein>
<reference evidence="1" key="1">
    <citation type="submission" date="2013-01" db="EMBL/GenBank/DDBJ databases">
        <title>Genome draft of Hydrogenophaga taeniospiralis 2K1.</title>
        <authorList>
            <person name="Gomila M."/>
            <person name="Lalucat J."/>
        </authorList>
    </citation>
    <scope>NUCLEOTIDE SEQUENCE</scope>
    <source>
        <strain evidence="1">CCUG 15921</strain>
    </source>
</reference>
<dbReference type="OrthoDB" id="8811924at2"/>
<dbReference type="AlphaFoldDB" id="A0A9X4NNK8"/>
<accession>A0A9X4NNK8</accession>
<keyword evidence="2" id="KW-1185">Reference proteome</keyword>